<dbReference type="AlphaFoldDB" id="A0A1B1UD46"/>
<sequence>MTVGLLSFAASTSRFNGGRSEVNFNFLQGGGEFPFINKMKESQLWNWGDNSTAVALTPDLFDDDGYWATANVTLPRSGLRTGNLYIPSQTEYPGNYALIWDGLGTLTASIASGGGSLTTVSGSLSNLGGGAGRYEFSLTTATRLTIGHTVNGATRVTNIRLVHVDEEDAYNAGEVFSAKFKARLQEANFGALRFLNWQAANITNVSTWDTASRPETYYSYNSSQFRADLLCNLAGSGITTNSGADYAVAAPSNWSGLVDKTTVHAVFNEPSPGQSDPTGVTFAGGGSPNITWDTDVTASISGTTLTITAQVGSSNTAAGIASIGMGVSGPGVTAGTRIIGLGTGIGGTGTYTLNNSMTVASQTLTLGHGLVDGNRCIFQISGGSLPTGIVASPTFPLTMYYVTVVDDFTINVSSTLGGSAINFATSGTGTPLAYTVPTLNVGSTRGVPIVSEYATYINRGGNSYPVGGSVKSLATLVYDATLDGWIKQGGTLGAGGIQNAVPISICLRICKEMGAHPWFTSPPLACTPMSDWHTELATYVRANSPSWMIPRYEGPNETWNTAGGFYQTSYANSISQVYGWGSSDYNNWYGKATSTIGQAINAVYGGDPLAGTLYRVVAGVQTSTGLSGTTSSNPRLASTKYLGTTPQAGYSSSVGVAEAWRWVTTVSPAHYTAPGALGQCNEVRFAYNHYVGDAAAKAAATAAYMSSLVGGGPCTFTNGSKTISCPGHGLSVNQLVFMTTGGTLPTNFSNGELYYVGASNFTADSLELATTVGGTTITAGSAGSGTHALTPGIYTQPYYSRVFKNWADWAAGFGIQYLEPYEGGYGEGGQAFDSTNSVTSVITGATNAANCVFTISTTNNQSIRAVQQRNALGNVATVAGMFLRLSGLTGNFSGFNNQVVTVASVSADGTQITTDLDTSGVGAFSGGGTFTYFLNLAASIPMSTALIAMRYDARFTPALEDYTADFYNSVVGISSGSVQGGFPSQYLFAGAQLWGSLIPDIYTTVEHPQFEAIKQFNA</sequence>
<gene>
    <name evidence="1" type="ORF">LMTR13_11480</name>
</gene>
<protein>
    <submittedName>
        <fullName evidence="1">Uncharacterized protein</fullName>
    </submittedName>
</protein>
<evidence type="ECO:0000313" key="1">
    <source>
        <dbReference type="EMBL" id="ANW00700.1"/>
    </source>
</evidence>
<dbReference type="STRING" id="1274631.LMTR13_11480"/>
<proteinExistence type="predicted"/>
<name>A0A1B1UD46_9BRAD</name>
<evidence type="ECO:0000313" key="2">
    <source>
        <dbReference type="Proteomes" id="UP000092839"/>
    </source>
</evidence>
<dbReference type="KEGG" id="bic:LMTR13_11480"/>
<organism evidence="1 2">
    <name type="scientific">Bradyrhizobium icense</name>
    <dbReference type="NCBI Taxonomy" id="1274631"/>
    <lineage>
        <taxon>Bacteria</taxon>
        <taxon>Pseudomonadati</taxon>
        <taxon>Pseudomonadota</taxon>
        <taxon>Alphaproteobacteria</taxon>
        <taxon>Hyphomicrobiales</taxon>
        <taxon>Nitrobacteraceae</taxon>
        <taxon>Bradyrhizobium</taxon>
    </lineage>
</organism>
<dbReference type="Proteomes" id="UP000092839">
    <property type="component" value="Chromosome"/>
</dbReference>
<dbReference type="RefSeq" id="WP_065727976.1">
    <property type="nucleotide sequence ID" value="NZ_CP016428.1"/>
</dbReference>
<accession>A0A1B1UD46</accession>
<reference evidence="1 2" key="1">
    <citation type="submission" date="2016-07" db="EMBL/GenBank/DDBJ databases">
        <title>Complete genome sequence of Bradyrhizobium icense LMTR 13T, a potential inoculant strain isolated from lima bean (Phaseolus lunatus) in Peru.</title>
        <authorList>
            <person name="Ormeno-Orrillo E."/>
            <person name="Duran D."/>
            <person name="Rogel M.A."/>
            <person name="Rey L."/>
            <person name="Imperial J."/>
            <person name="Ruiz-Argueso T."/>
            <person name="Martinez-Romero E."/>
        </authorList>
    </citation>
    <scope>NUCLEOTIDE SEQUENCE [LARGE SCALE GENOMIC DNA]</scope>
    <source>
        <strain evidence="1 2">LMTR 13</strain>
    </source>
</reference>
<keyword evidence="2" id="KW-1185">Reference proteome</keyword>
<dbReference type="OrthoDB" id="7783360at2"/>
<dbReference type="EMBL" id="CP016428">
    <property type="protein sequence ID" value="ANW00700.1"/>
    <property type="molecule type" value="Genomic_DNA"/>
</dbReference>